<evidence type="ECO:0000313" key="1">
    <source>
        <dbReference type="EMBL" id="OCT97122.1"/>
    </source>
</evidence>
<gene>
    <name evidence="1" type="ORF">XELAEV_18009345mg</name>
</gene>
<proteinExistence type="predicted"/>
<accession>A0A974DUN3</accession>
<dbReference type="EMBL" id="CM004467">
    <property type="protein sequence ID" value="OCT97122.1"/>
    <property type="molecule type" value="Genomic_DNA"/>
</dbReference>
<sequence>MNMVYAVLVFTPIISQCDHCYLAYMIYLLNMLYIEEELFCFNSSAYKCSNFVQFILRHWLHYLQHNGLLENIFRQTF</sequence>
<organism evidence="1 2">
    <name type="scientific">Xenopus laevis</name>
    <name type="common">African clawed frog</name>
    <dbReference type="NCBI Taxonomy" id="8355"/>
    <lineage>
        <taxon>Eukaryota</taxon>
        <taxon>Metazoa</taxon>
        <taxon>Chordata</taxon>
        <taxon>Craniata</taxon>
        <taxon>Vertebrata</taxon>
        <taxon>Euteleostomi</taxon>
        <taxon>Amphibia</taxon>
        <taxon>Batrachia</taxon>
        <taxon>Anura</taxon>
        <taxon>Pipoidea</taxon>
        <taxon>Pipidae</taxon>
        <taxon>Xenopodinae</taxon>
        <taxon>Xenopus</taxon>
        <taxon>Xenopus</taxon>
    </lineage>
</organism>
<dbReference type="Proteomes" id="UP000694892">
    <property type="component" value="Chromosome 1S"/>
</dbReference>
<reference evidence="2" key="1">
    <citation type="journal article" date="2016" name="Nature">
        <title>Genome evolution in the allotetraploid frog Xenopus laevis.</title>
        <authorList>
            <person name="Session A.M."/>
            <person name="Uno Y."/>
            <person name="Kwon T."/>
            <person name="Chapman J.A."/>
            <person name="Toyoda A."/>
            <person name="Takahashi S."/>
            <person name="Fukui A."/>
            <person name="Hikosaka A."/>
            <person name="Suzuki A."/>
            <person name="Kondo M."/>
            <person name="van Heeringen S.J."/>
            <person name="Quigley I."/>
            <person name="Heinz S."/>
            <person name="Ogino H."/>
            <person name="Ochi H."/>
            <person name="Hellsten U."/>
            <person name="Lyons J.B."/>
            <person name="Simakov O."/>
            <person name="Putnam N."/>
            <person name="Stites J."/>
            <person name="Kuroki Y."/>
            <person name="Tanaka T."/>
            <person name="Michiue T."/>
            <person name="Watanabe M."/>
            <person name="Bogdanovic O."/>
            <person name="Lister R."/>
            <person name="Georgiou G."/>
            <person name="Paranjpe S.S."/>
            <person name="van Kruijsbergen I."/>
            <person name="Shu S."/>
            <person name="Carlson J."/>
            <person name="Kinoshita T."/>
            <person name="Ohta Y."/>
            <person name="Mawaribuchi S."/>
            <person name="Jenkins J."/>
            <person name="Grimwood J."/>
            <person name="Schmutz J."/>
            <person name="Mitros T."/>
            <person name="Mozaffari S.V."/>
            <person name="Suzuki Y."/>
            <person name="Haramoto Y."/>
            <person name="Yamamoto T.S."/>
            <person name="Takagi C."/>
            <person name="Heald R."/>
            <person name="Miller K."/>
            <person name="Haudenschild C."/>
            <person name="Kitzman J."/>
            <person name="Nakayama T."/>
            <person name="Izutsu Y."/>
            <person name="Robert J."/>
            <person name="Fortriede J."/>
            <person name="Burns K."/>
            <person name="Lotay V."/>
            <person name="Karimi K."/>
            <person name="Yasuoka Y."/>
            <person name="Dichmann D.S."/>
            <person name="Flajnik M.F."/>
            <person name="Houston D.W."/>
            <person name="Shendure J."/>
            <person name="DuPasquier L."/>
            <person name="Vize P.D."/>
            <person name="Zorn A.M."/>
            <person name="Ito M."/>
            <person name="Marcotte E.M."/>
            <person name="Wallingford J.B."/>
            <person name="Ito Y."/>
            <person name="Asashima M."/>
            <person name="Ueno N."/>
            <person name="Matsuda Y."/>
            <person name="Veenstra G.J."/>
            <person name="Fujiyama A."/>
            <person name="Harland R.M."/>
            <person name="Taira M."/>
            <person name="Rokhsar D.S."/>
        </authorList>
    </citation>
    <scope>NUCLEOTIDE SEQUENCE [LARGE SCALE GENOMIC DNA]</scope>
    <source>
        <strain evidence="2">J</strain>
    </source>
</reference>
<evidence type="ECO:0000313" key="2">
    <source>
        <dbReference type="Proteomes" id="UP000694892"/>
    </source>
</evidence>
<protein>
    <submittedName>
        <fullName evidence="1">Uncharacterized protein</fullName>
    </submittedName>
</protein>
<name>A0A974DUN3_XENLA</name>
<dbReference type="AlphaFoldDB" id="A0A974DUN3"/>